<name>A0AAV7VG73_PLEWA</name>
<reference evidence="2" key="1">
    <citation type="journal article" date="2022" name="bioRxiv">
        <title>Sequencing and chromosome-scale assembly of the giantPleurodeles waltlgenome.</title>
        <authorList>
            <person name="Brown T."/>
            <person name="Elewa A."/>
            <person name="Iarovenko S."/>
            <person name="Subramanian E."/>
            <person name="Araus A.J."/>
            <person name="Petzold A."/>
            <person name="Susuki M."/>
            <person name="Suzuki K.-i.T."/>
            <person name="Hayashi T."/>
            <person name="Toyoda A."/>
            <person name="Oliveira C."/>
            <person name="Osipova E."/>
            <person name="Leigh N.D."/>
            <person name="Simon A."/>
            <person name="Yun M.H."/>
        </authorList>
    </citation>
    <scope>NUCLEOTIDE SEQUENCE</scope>
    <source>
        <strain evidence="2">20211129_DDA</strain>
        <tissue evidence="2">Liver</tissue>
    </source>
</reference>
<feature type="compositionally biased region" description="Basic and acidic residues" evidence="1">
    <location>
        <begin position="24"/>
        <end position="65"/>
    </location>
</feature>
<protein>
    <submittedName>
        <fullName evidence="2">Uncharacterized protein</fullName>
    </submittedName>
</protein>
<sequence length="153" mass="17645">MKNTDKDHRRRTKKKREHAGRGAGKNEEHRRRTQMKTEERTRRTGCREERRAQKKNTDEDRRKNTQDGVQGRKKNTDEEYRWRQRGRSKMKRKAGEEVSSAGQGEGLGGGSTYCGFAGLAWRVQEPGLVELQRQGERPTLGSRVANSVAQRPP</sequence>
<dbReference type="Proteomes" id="UP001066276">
    <property type="component" value="Chromosome 2_1"/>
</dbReference>
<evidence type="ECO:0000313" key="2">
    <source>
        <dbReference type="EMBL" id="KAJ1200308.1"/>
    </source>
</evidence>
<proteinExistence type="predicted"/>
<evidence type="ECO:0000256" key="1">
    <source>
        <dbReference type="SAM" id="MobiDB-lite"/>
    </source>
</evidence>
<feature type="compositionally biased region" description="Basic residues" evidence="1">
    <location>
        <begin position="83"/>
        <end position="92"/>
    </location>
</feature>
<feature type="region of interest" description="Disordered" evidence="1">
    <location>
        <begin position="1"/>
        <end position="110"/>
    </location>
</feature>
<gene>
    <name evidence="2" type="ORF">NDU88_004132</name>
</gene>
<dbReference type="EMBL" id="JANPWB010000003">
    <property type="protein sequence ID" value="KAJ1200308.1"/>
    <property type="molecule type" value="Genomic_DNA"/>
</dbReference>
<accession>A0AAV7VG73</accession>
<evidence type="ECO:0000313" key="3">
    <source>
        <dbReference type="Proteomes" id="UP001066276"/>
    </source>
</evidence>
<organism evidence="2 3">
    <name type="scientific">Pleurodeles waltl</name>
    <name type="common">Iberian ribbed newt</name>
    <dbReference type="NCBI Taxonomy" id="8319"/>
    <lineage>
        <taxon>Eukaryota</taxon>
        <taxon>Metazoa</taxon>
        <taxon>Chordata</taxon>
        <taxon>Craniata</taxon>
        <taxon>Vertebrata</taxon>
        <taxon>Euteleostomi</taxon>
        <taxon>Amphibia</taxon>
        <taxon>Batrachia</taxon>
        <taxon>Caudata</taxon>
        <taxon>Salamandroidea</taxon>
        <taxon>Salamandridae</taxon>
        <taxon>Pleurodelinae</taxon>
        <taxon>Pleurodeles</taxon>
    </lineage>
</organism>
<feature type="compositionally biased region" description="Basic residues" evidence="1">
    <location>
        <begin position="8"/>
        <end position="18"/>
    </location>
</feature>
<feature type="compositionally biased region" description="Polar residues" evidence="1">
    <location>
        <begin position="144"/>
        <end position="153"/>
    </location>
</feature>
<dbReference type="AlphaFoldDB" id="A0AAV7VG73"/>
<comment type="caution">
    <text evidence="2">The sequence shown here is derived from an EMBL/GenBank/DDBJ whole genome shotgun (WGS) entry which is preliminary data.</text>
</comment>
<keyword evidence="3" id="KW-1185">Reference proteome</keyword>
<feature type="region of interest" description="Disordered" evidence="1">
    <location>
        <begin position="132"/>
        <end position="153"/>
    </location>
</feature>